<proteinExistence type="inferred from homology"/>
<evidence type="ECO:0000256" key="2">
    <source>
        <dbReference type="ARBA" id="ARBA00005028"/>
    </source>
</evidence>
<feature type="compositionally biased region" description="Basic residues" evidence="12">
    <location>
        <begin position="8"/>
        <end position="17"/>
    </location>
</feature>
<evidence type="ECO:0000259" key="13">
    <source>
        <dbReference type="Pfam" id="PF00349"/>
    </source>
</evidence>
<keyword evidence="7 11" id="KW-0067">ATP-binding</keyword>
<dbReference type="InterPro" id="IPR022672">
    <property type="entry name" value="Hexokinase_N"/>
</dbReference>
<dbReference type="GO" id="GO:0001678">
    <property type="term" value="P:intracellular glucose homeostasis"/>
    <property type="evidence" value="ECO:0000318"/>
    <property type="project" value="GO_Central"/>
</dbReference>
<evidence type="ECO:0000259" key="14">
    <source>
        <dbReference type="Pfam" id="PF03727"/>
    </source>
</evidence>
<evidence type="ECO:0000256" key="3">
    <source>
        <dbReference type="ARBA" id="ARBA00009225"/>
    </source>
</evidence>
<dbReference type="EMBL" id="GL377648">
    <property type="protein sequence ID" value="EFJ11217.1"/>
    <property type="molecule type" value="Genomic_DNA"/>
</dbReference>
<evidence type="ECO:0000256" key="4">
    <source>
        <dbReference type="ARBA" id="ARBA00022679"/>
    </source>
</evidence>
<keyword evidence="6 11" id="KW-0418">Kinase</keyword>
<reference evidence="15 16" key="1">
    <citation type="journal article" date="2011" name="Science">
        <title>The Selaginella genome identifies genetic changes associated with the evolution of vascular plants.</title>
        <authorList>
            <person name="Banks J.A."/>
            <person name="Nishiyama T."/>
            <person name="Hasebe M."/>
            <person name="Bowman J.L."/>
            <person name="Gribskov M."/>
            <person name="dePamphilis C."/>
            <person name="Albert V.A."/>
            <person name="Aono N."/>
            <person name="Aoyama T."/>
            <person name="Ambrose B.A."/>
            <person name="Ashton N.W."/>
            <person name="Axtell M.J."/>
            <person name="Barker E."/>
            <person name="Barker M.S."/>
            <person name="Bennetzen J.L."/>
            <person name="Bonawitz N.D."/>
            <person name="Chapple C."/>
            <person name="Cheng C."/>
            <person name="Correa L.G."/>
            <person name="Dacre M."/>
            <person name="DeBarry J."/>
            <person name="Dreyer I."/>
            <person name="Elias M."/>
            <person name="Engstrom E.M."/>
            <person name="Estelle M."/>
            <person name="Feng L."/>
            <person name="Finet C."/>
            <person name="Floyd S.K."/>
            <person name="Frommer W.B."/>
            <person name="Fujita T."/>
            <person name="Gramzow L."/>
            <person name="Gutensohn M."/>
            <person name="Harholt J."/>
            <person name="Hattori M."/>
            <person name="Heyl A."/>
            <person name="Hirai T."/>
            <person name="Hiwatashi Y."/>
            <person name="Ishikawa M."/>
            <person name="Iwata M."/>
            <person name="Karol K.G."/>
            <person name="Koehler B."/>
            <person name="Kolukisaoglu U."/>
            <person name="Kubo M."/>
            <person name="Kurata T."/>
            <person name="Lalonde S."/>
            <person name="Li K."/>
            <person name="Li Y."/>
            <person name="Litt A."/>
            <person name="Lyons E."/>
            <person name="Manning G."/>
            <person name="Maruyama T."/>
            <person name="Michael T.P."/>
            <person name="Mikami K."/>
            <person name="Miyazaki S."/>
            <person name="Morinaga S."/>
            <person name="Murata T."/>
            <person name="Mueller-Roeber B."/>
            <person name="Nelson D.R."/>
            <person name="Obara M."/>
            <person name="Oguri Y."/>
            <person name="Olmstead R.G."/>
            <person name="Onodera N."/>
            <person name="Petersen B.L."/>
            <person name="Pils B."/>
            <person name="Prigge M."/>
            <person name="Rensing S.A."/>
            <person name="Riano-Pachon D.M."/>
            <person name="Roberts A.W."/>
            <person name="Sato Y."/>
            <person name="Scheller H.V."/>
            <person name="Schulz B."/>
            <person name="Schulz C."/>
            <person name="Shakirov E.V."/>
            <person name="Shibagaki N."/>
            <person name="Shinohara N."/>
            <person name="Shippen D.E."/>
            <person name="Soerensen I."/>
            <person name="Sotooka R."/>
            <person name="Sugimoto N."/>
            <person name="Sugita M."/>
            <person name="Sumikawa N."/>
            <person name="Tanurdzic M."/>
            <person name="Theissen G."/>
            <person name="Ulvskov P."/>
            <person name="Wakazuki S."/>
            <person name="Weng J.K."/>
            <person name="Willats W.W."/>
            <person name="Wipf D."/>
            <person name="Wolf P.G."/>
            <person name="Yang L."/>
            <person name="Zimmer A.D."/>
            <person name="Zhu Q."/>
            <person name="Mitros T."/>
            <person name="Hellsten U."/>
            <person name="Loque D."/>
            <person name="Otillar R."/>
            <person name="Salamov A."/>
            <person name="Schmutz J."/>
            <person name="Shapiro H."/>
            <person name="Lindquist E."/>
            <person name="Lucas S."/>
            <person name="Rokhsar D."/>
            <person name="Grigoriev I.V."/>
        </authorList>
    </citation>
    <scope>NUCLEOTIDE SEQUENCE [LARGE SCALE GENOMIC DNA]</scope>
</reference>
<comment type="catalytic activity">
    <reaction evidence="10">
        <text>D-fructose + ATP = D-fructose 6-phosphate + ADP + H(+)</text>
        <dbReference type="Rhea" id="RHEA:16125"/>
        <dbReference type="ChEBI" id="CHEBI:15378"/>
        <dbReference type="ChEBI" id="CHEBI:30616"/>
        <dbReference type="ChEBI" id="CHEBI:37721"/>
        <dbReference type="ChEBI" id="CHEBI:61527"/>
        <dbReference type="ChEBI" id="CHEBI:456216"/>
        <dbReference type="EC" id="2.7.1.1"/>
    </reaction>
    <physiologicalReaction direction="left-to-right" evidence="10">
        <dbReference type="Rhea" id="RHEA:16126"/>
    </physiologicalReaction>
</comment>
<dbReference type="SUPFAM" id="SSF53067">
    <property type="entry name" value="Actin-like ATPase domain"/>
    <property type="match status" value="2"/>
</dbReference>
<dbReference type="GO" id="GO:0005829">
    <property type="term" value="C:cytosol"/>
    <property type="evidence" value="ECO:0000318"/>
    <property type="project" value="GO_Central"/>
</dbReference>
<evidence type="ECO:0000313" key="16">
    <source>
        <dbReference type="Proteomes" id="UP000001514"/>
    </source>
</evidence>
<dbReference type="InterPro" id="IPR001312">
    <property type="entry name" value="Hexokinase"/>
</dbReference>
<comment type="pathway">
    <text evidence="2">Carbohydrate metabolism; hexose metabolism.</text>
</comment>
<dbReference type="Gene3D" id="3.30.420.40">
    <property type="match status" value="1"/>
</dbReference>
<comment type="pathway">
    <text evidence="1">Carbohydrate degradation; glycolysis; D-glyceraldehyde 3-phosphate and glycerone phosphate from D-glucose: step 1/4.</text>
</comment>
<dbReference type="GO" id="GO:0006096">
    <property type="term" value="P:glycolytic process"/>
    <property type="evidence" value="ECO:0000318"/>
    <property type="project" value="GO_Central"/>
</dbReference>
<protein>
    <recommendedName>
        <fullName evidence="11">Phosphotransferase</fullName>
        <ecNumber evidence="11">2.7.1.-</ecNumber>
    </recommendedName>
</protein>
<dbReference type="GO" id="GO:0005536">
    <property type="term" value="F:D-glucose binding"/>
    <property type="evidence" value="ECO:0007669"/>
    <property type="project" value="InterPro"/>
</dbReference>
<dbReference type="GO" id="GO:0004340">
    <property type="term" value="F:glucokinase activity"/>
    <property type="evidence" value="ECO:0000318"/>
    <property type="project" value="GO_Central"/>
</dbReference>
<dbReference type="InterPro" id="IPR043129">
    <property type="entry name" value="ATPase_NBD"/>
</dbReference>
<dbReference type="OMA" id="HYGKFRR"/>
<dbReference type="PANTHER" id="PTHR19443:SF16">
    <property type="entry name" value="HEXOKINASE TYPE 1-RELATED"/>
    <property type="match status" value="1"/>
</dbReference>
<dbReference type="InParanoid" id="D8SWF6"/>
<keyword evidence="4 11" id="KW-0808">Transferase</keyword>
<evidence type="ECO:0000256" key="1">
    <source>
        <dbReference type="ARBA" id="ARBA00004888"/>
    </source>
</evidence>
<evidence type="ECO:0000256" key="11">
    <source>
        <dbReference type="RuleBase" id="RU362007"/>
    </source>
</evidence>
<dbReference type="GO" id="GO:0008865">
    <property type="term" value="F:fructokinase activity"/>
    <property type="evidence" value="ECO:0000318"/>
    <property type="project" value="GO_Central"/>
</dbReference>
<comment type="similarity">
    <text evidence="3 11">Belongs to the hexokinase family.</text>
</comment>
<evidence type="ECO:0000256" key="8">
    <source>
        <dbReference type="ARBA" id="ARBA00023152"/>
    </source>
</evidence>
<evidence type="ECO:0000256" key="5">
    <source>
        <dbReference type="ARBA" id="ARBA00022741"/>
    </source>
</evidence>
<dbReference type="GO" id="GO:0005524">
    <property type="term" value="F:ATP binding"/>
    <property type="evidence" value="ECO:0007669"/>
    <property type="project" value="UniProtKB-UniRule"/>
</dbReference>
<keyword evidence="16" id="KW-1185">Reference proteome</keyword>
<feature type="region of interest" description="Disordered" evidence="12">
    <location>
        <begin position="1"/>
        <end position="20"/>
    </location>
</feature>
<dbReference type="EC" id="2.7.1.-" evidence="11"/>
<sequence>MGSDRSKSSKNKPRKMIPKGLEAAHSMRDKFRNACATPVETLRKISQDMLSQMEAGLQSDGESRLRMLLSFVEHLPCGNETGLFYGLDLGGTNFRVLRVQLGGKEKRILKQESKVDSIPSEIMTSTNEELFDYIARVLADFVATEGVDCNLILGQKRELGFTFSFPVSQESLNSGKLVKWTKGFAIAETIGQDVVKELQAAMERCKLDMHVIAMVNDTTGTLAGGRYWNEDVMAGLILGTGSNACYVEQTSEIPKWPPSLPKPEETVINIEWGHFWSPHIPKTEIDDDLDAESVHPGQQVFEKLFSGMYLGDIVRRMILKLAEQACLLGGVTEIPSNMATPFVLRTRDVSIMHEDESENLENVARVMETIFGLKELPLEVRKVIKDVCEITAARGARLVAAGIVGIVRKIGGRKKKICIAIDGSLYEHYTKFRAKLHEALVELLGQEAAAKVVIELSKDGSGLGAALLAASHSKKDLEDKCDKQ</sequence>
<dbReference type="AlphaFoldDB" id="D8SWF6"/>
<dbReference type="eggNOG" id="KOG1369">
    <property type="taxonomic scope" value="Eukaryota"/>
</dbReference>
<accession>D8SWF6</accession>
<dbReference type="FunFam" id="3.30.420.40:FF:000034">
    <property type="entry name" value="Phosphotransferase"/>
    <property type="match status" value="1"/>
</dbReference>
<keyword evidence="5 11" id="KW-0547">Nucleotide-binding</keyword>
<dbReference type="PROSITE" id="PS51748">
    <property type="entry name" value="HEXOKINASE_2"/>
    <property type="match status" value="1"/>
</dbReference>
<dbReference type="InterPro" id="IPR019807">
    <property type="entry name" value="Hexokinase_BS"/>
</dbReference>
<dbReference type="PANTHER" id="PTHR19443">
    <property type="entry name" value="HEXOKINASE"/>
    <property type="match status" value="1"/>
</dbReference>
<dbReference type="PRINTS" id="PR00475">
    <property type="entry name" value="HEXOKINASE"/>
</dbReference>
<evidence type="ECO:0000256" key="7">
    <source>
        <dbReference type="ARBA" id="ARBA00022840"/>
    </source>
</evidence>
<dbReference type="Pfam" id="PF00349">
    <property type="entry name" value="Hexokinase_1"/>
    <property type="match status" value="1"/>
</dbReference>
<evidence type="ECO:0000256" key="6">
    <source>
        <dbReference type="ARBA" id="ARBA00022777"/>
    </source>
</evidence>
<dbReference type="STRING" id="88036.D8SWF6"/>
<feature type="domain" description="Hexokinase C-terminal" evidence="14">
    <location>
        <begin position="234"/>
        <end position="470"/>
    </location>
</feature>
<dbReference type="GO" id="GO:0051156">
    <property type="term" value="P:glucose 6-phosphate metabolic process"/>
    <property type="evidence" value="ECO:0000318"/>
    <property type="project" value="GO_Central"/>
</dbReference>
<dbReference type="KEGG" id="smo:SELMODRAFT_269299"/>
<organism evidence="16">
    <name type="scientific">Selaginella moellendorffii</name>
    <name type="common">Spikemoss</name>
    <dbReference type="NCBI Taxonomy" id="88036"/>
    <lineage>
        <taxon>Eukaryota</taxon>
        <taxon>Viridiplantae</taxon>
        <taxon>Streptophyta</taxon>
        <taxon>Embryophyta</taxon>
        <taxon>Tracheophyta</taxon>
        <taxon>Lycopodiopsida</taxon>
        <taxon>Selaginellales</taxon>
        <taxon>Selaginellaceae</taxon>
        <taxon>Selaginella</taxon>
    </lineage>
</organism>
<feature type="domain" description="Hexokinase N-terminal" evidence="13">
    <location>
        <begin position="29"/>
        <end position="227"/>
    </location>
</feature>
<comment type="catalytic activity">
    <reaction evidence="9">
        <text>a D-hexose + ATP = a D-hexose 6-phosphate + ADP + H(+)</text>
        <dbReference type="Rhea" id="RHEA:22740"/>
        <dbReference type="ChEBI" id="CHEBI:4194"/>
        <dbReference type="ChEBI" id="CHEBI:15378"/>
        <dbReference type="ChEBI" id="CHEBI:30616"/>
        <dbReference type="ChEBI" id="CHEBI:229467"/>
        <dbReference type="ChEBI" id="CHEBI:456216"/>
        <dbReference type="EC" id="2.7.1.1"/>
    </reaction>
    <physiologicalReaction direction="left-to-right" evidence="9">
        <dbReference type="Rhea" id="RHEA:22741"/>
    </physiologicalReaction>
</comment>
<dbReference type="UniPathway" id="UPA00109">
    <property type="reaction ID" value="UER00180"/>
</dbReference>
<dbReference type="GO" id="GO:0006006">
    <property type="term" value="P:glucose metabolic process"/>
    <property type="evidence" value="ECO:0000318"/>
    <property type="project" value="GO_Central"/>
</dbReference>
<dbReference type="Proteomes" id="UP000001514">
    <property type="component" value="Unassembled WGS sequence"/>
</dbReference>
<keyword evidence="8 11" id="KW-0324">Glycolysis</keyword>
<dbReference type="Gramene" id="EFJ11217">
    <property type="protein sequence ID" value="EFJ11217"/>
    <property type="gene ID" value="SELMODRAFT_269299"/>
</dbReference>
<dbReference type="InterPro" id="IPR022673">
    <property type="entry name" value="Hexokinase_C"/>
</dbReference>
<evidence type="ECO:0000313" key="15">
    <source>
        <dbReference type="EMBL" id="EFJ11217.1"/>
    </source>
</evidence>
<dbReference type="HOGENOM" id="CLU_014393_5_1_1"/>
<dbReference type="UniPathway" id="UPA00242"/>
<dbReference type="PROSITE" id="PS00378">
    <property type="entry name" value="HEXOKINASE_1"/>
    <property type="match status" value="1"/>
</dbReference>
<dbReference type="Pfam" id="PF03727">
    <property type="entry name" value="Hexokinase_2"/>
    <property type="match status" value="1"/>
</dbReference>
<dbReference type="CDD" id="cd24020">
    <property type="entry name" value="ASKHA_NBD_HK_plant"/>
    <property type="match status" value="1"/>
</dbReference>
<dbReference type="Gene3D" id="3.40.367.20">
    <property type="match status" value="1"/>
</dbReference>
<name>D8SWF6_SELML</name>
<evidence type="ECO:0000256" key="10">
    <source>
        <dbReference type="ARBA" id="ARBA00047905"/>
    </source>
</evidence>
<gene>
    <name evidence="15" type="ORF">SELMODRAFT_269299</name>
</gene>
<dbReference type="GO" id="GO:0005739">
    <property type="term" value="C:mitochondrion"/>
    <property type="evidence" value="ECO:0000318"/>
    <property type="project" value="GO_Central"/>
</dbReference>
<evidence type="ECO:0000256" key="9">
    <source>
        <dbReference type="ARBA" id="ARBA00044613"/>
    </source>
</evidence>
<evidence type="ECO:0000256" key="12">
    <source>
        <dbReference type="SAM" id="MobiDB-lite"/>
    </source>
</evidence>